<protein>
    <submittedName>
        <fullName evidence="2">Uncharacterized protein</fullName>
    </submittedName>
</protein>
<sequence>MEWRPRAVQRYLKQINPRGLELLSVRWRNGVLQDRNLYVMDGQVVVITRYHKTQSQWDKPKVVARFLPKAVGQLVTAYLLYLRPVRAMLLSSQGKAATASVSDYLWANDSGPWDTDRLTRTMTAEIAERLGSRLTTAEYRQVAVGIGREVVGERFAAGYNKQLDGRSKATSAGDNRDVSSDEDEDGEDPLELQNGRSTAIGIVALEARARRRRIRPAILDRSQQIDWLSVTILVVPFRALIEDMLVRLAQANIQAIEWQPGEAGELHRRSRLASVVVLCSLGSRFYDA</sequence>
<dbReference type="AlphaFoldDB" id="A0A8H5ZL11"/>
<dbReference type="Proteomes" id="UP000624244">
    <property type="component" value="Unassembled WGS sequence"/>
</dbReference>
<dbReference type="EMBL" id="WNKQ01000008">
    <property type="protein sequence ID" value="KAF5850040.1"/>
    <property type="molecule type" value="Genomic_DNA"/>
</dbReference>
<gene>
    <name evidence="2" type="ORF">GGP41_005489</name>
</gene>
<evidence type="ECO:0000313" key="2">
    <source>
        <dbReference type="EMBL" id="KAF5850040.1"/>
    </source>
</evidence>
<accession>A0A8H5ZL11</accession>
<feature type="compositionally biased region" description="Acidic residues" evidence="1">
    <location>
        <begin position="180"/>
        <end position="190"/>
    </location>
</feature>
<name>A0A8H5ZL11_COCSA</name>
<organism evidence="2 3">
    <name type="scientific">Cochliobolus sativus</name>
    <name type="common">Common root rot and spot blotch fungus</name>
    <name type="synonym">Bipolaris sorokiniana</name>
    <dbReference type="NCBI Taxonomy" id="45130"/>
    <lineage>
        <taxon>Eukaryota</taxon>
        <taxon>Fungi</taxon>
        <taxon>Dikarya</taxon>
        <taxon>Ascomycota</taxon>
        <taxon>Pezizomycotina</taxon>
        <taxon>Dothideomycetes</taxon>
        <taxon>Pleosporomycetidae</taxon>
        <taxon>Pleosporales</taxon>
        <taxon>Pleosporineae</taxon>
        <taxon>Pleosporaceae</taxon>
        <taxon>Bipolaris</taxon>
    </lineage>
</organism>
<proteinExistence type="predicted"/>
<comment type="caution">
    <text evidence="2">The sequence shown here is derived from an EMBL/GenBank/DDBJ whole genome shotgun (WGS) entry which is preliminary data.</text>
</comment>
<reference evidence="2" key="1">
    <citation type="submission" date="2019-11" db="EMBL/GenBank/DDBJ databases">
        <title>Bipolaris sorokiniana Genome sequencing.</title>
        <authorList>
            <person name="Wang H."/>
        </authorList>
    </citation>
    <scope>NUCLEOTIDE SEQUENCE</scope>
</reference>
<evidence type="ECO:0000313" key="3">
    <source>
        <dbReference type="Proteomes" id="UP000624244"/>
    </source>
</evidence>
<evidence type="ECO:0000256" key="1">
    <source>
        <dbReference type="SAM" id="MobiDB-lite"/>
    </source>
</evidence>
<feature type="region of interest" description="Disordered" evidence="1">
    <location>
        <begin position="165"/>
        <end position="192"/>
    </location>
</feature>